<evidence type="ECO:0000256" key="1">
    <source>
        <dbReference type="SAM" id="MobiDB-lite"/>
    </source>
</evidence>
<name>A0ABU0RZ66_9ACTN</name>
<gene>
    <name evidence="2" type="ORF">QFZ49_007242</name>
</gene>
<evidence type="ECO:0000313" key="2">
    <source>
        <dbReference type="EMBL" id="MDQ0937267.1"/>
    </source>
</evidence>
<organism evidence="2 3">
    <name type="scientific">Streptomyces turgidiscabies</name>
    <dbReference type="NCBI Taxonomy" id="85558"/>
    <lineage>
        <taxon>Bacteria</taxon>
        <taxon>Bacillati</taxon>
        <taxon>Actinomycetota</taxon>
        <taxon>Actinomycetes</taxon>
        <taxon>Kitasatosporales</taxon>
        <taxon>Streptomycetaceae</taxon>
        <taxon>Streptomyces</taxon>
    </lineage>
</organism>
<dbReference type="EMBL" id="JAUSZS010000008">
    <property type="protein sequence ID" value="MDQ0937267.1"/>
    <property type="molecule type" value="Genomic_DNA"/>
</dbReference>
<proteinExistence type="predicted"/>
<feature type="region of interest" description="Disordered" evidence="1">
    <location>
        <begin position="42"/>
        <end position="65"/>
    </location>
</feature>
<protein>
    <submittedName>
        <fullName evidence="2">Uncharacterized protein</fullName>
    </submittedName>
</protein>
<accession>A0ABU0RZ66</accession>
<evidence type="ECO:0000313" key="3">
    <source>
        <dbReference type="Proteomes" id="UP001223072"/>
    </source>
</evidence>
<keyword evidence="3" id="KW-1185">Reference proteome</keyword>
<comment type="caution">
    <text evidence="2">The sequence shown here is derived from an EMBL/GenBank/DDBJ whole genome shotgun (WGS) entry which is preliminary data.</text>
</comment>
<sequence length="80" mass="8759">MVLVPDLSLEVFALTVSTAPPVVVPAPERERHVRQDRAAHEVPARVSRAQEAASGPQSVLLAGEDEDACRREPHIWRGID</sequence>
<dbReference type="Proteomes" id="UP001223072">
    <property type="component" value="Unassembled WGS sequence"/>
</dbReference>
<reference evidence="2 3" key="1">
    <citation type="submission" date="2023-07" db="EMBL/GenBank/DDBJ databases">
        <title>Comparative genomics of wheat-associated soil bacteria to identify genetic determinants of phenazine resistance.</title>
        <authorList>
            <person name="Mouncey N."/>
        </authorList>
    </citation>
    <scope>NUCLEOTIDE SEQUENCE [LARGE SCALE GENOMIC DNA]</scope>
    <source>
        <strain evidence="2 3">W2I16</strain>
    </source>
</reference>